<protein>
    <submittedName>
        <fullName evidence="3">Uncharacterized protein</fullName>
    </submittedName>
</protein>
<dbReference type="HOGENOM" id="CLU_653993_0_0_1"/>
<evidence type="ECO:0000313" key="3">
    <source>
        <dbReference type="EMBL" id="EOB11637.1"/>
    </source>
</evidence>
<feature type="coiled-coil region" evidence="1">
    <location>
        <begin position="87"/>
        <end position="141"/>
    </location>
</feature>
<dbReference type="OrthoDB" id="10509954at2759"/>
<accession>R0KNA8</accession>
<gene>
    <name evidence="3" type="ORF">NBO_985g0001</name>
</gene>
<dbReference type="Proteomes" id="UP000016927">
    <property type="component" value="Unassembled WGS sequence"/>
</dbReference>
<evidence type="ECO:0000256" key="2">
    <source>
        <dbReference type="SAM" id="MobiDB-lite"/>
    </source>
</evidence>
<dbReference type="EMBL" id="KB909892">
    <property type="protein sequence ID" value="EOB11637.1"/>
    <property type="molecule type" value="Genomic_DNA"/>
</dbReference>
<dbReference type="VEuPathDB" id="MicrosporidiaDB:NBO_985g0001"/>
<feature type="region of interest" description="Disordered" evidence="2">
    <location>
        <begin position="262"/>
        <end position="284"/>
    </location>
</feature>
<dbReference type="STRING" id="578461.R0KNA8"/>
<name>R0KNA8_NOSB1</name>
<evidence type="ECO:0000256" key="1">
    <source>
        <dbReference type="SAM" id="Coils"/>
    </source>
</evidence>
<sequence>MKLILLYIAFNLARRFHHDRSSSSSSSNECRRRKRCNNVIFRRHRDSSSSSSDECRRRNRCENLIFRRFRDSSSSSCSSSSSSSSSCEREKRRLRECEWEREREREREHEQERLRRCELEKRRERERLRRCEREKRRYKDLICFKKNDWERKLREGNGKYIHLIQEVIAQGVASSVKLAQGFTNEIVRHLGTGVRGVLKSSENRACEELNRVEHKILEIIRRYSDEILHELDDLVTNTNHDLLDNIITSIKRTGTIIRDEIDRLPIPGPPNPGPGPPPPPGPPTIELIPTVTIVNKDIADFIAELIKLFEKATNTEKGLLNRILLEKKNRIIKDITHELRNFRDFINHLFEEVQASESKLINSTFDQSSKKLIIELDGILSQVGSNIINIIKGCNTSLRIPLAISPAVISTTYAPSHLVQ</sequence>
<feature type="compositionally biased region" description="Pro residues" evidence="2">
    <location>
        <begin position="266"/>
        <end position="283"/>
    </location>
</feature>
<keyword evidence="4" id="KW-1185">Reference proteome</keyword>
<reference evidence="3 4" key="1">
    <citation type="journal article" date="2013" name="BMC Genomics">
        <title>Comparative genomics of parasitic silkworm microsporidia reveal an association between genome expansion and host adaptation.</title>
        <authorList>
            <person name="Pan G."/>
            <person name="Xu J."/>
            <person name="Li T."/>
            <person name="Xia Q."/>
            <person name="Liu S.L."/>
            <person name="Zhang G."/>
            <person name="Li S."/>
            <person name="Li C."/>
            <person name="Liu H."/>
            <person name="Yang L."/>
            <person name="Liu T."/>
            <person name="Zhang X."/>
            <person name="Wu Z."/>
            <person name="Fan W."/>
            <person name="Dang X."/>
            <person name="Xiang H."/>
            <person name="Tao M."/>
            <person name="Li Y."/>
            <person name="Hu J."/>
            <person name="Li Z."/>
            <person name="Lin L."/>
            <person name="Luo J."/>
            <person name="Geng L."/>
            <person name="Wang L."/>
            <person name="Long M."/>
            <person name="Wan Y."/>
            <person name="He N."/>
            <person name="Zhang Z."/>
            <person name="Lu C."/>
            <person name="Keeling P.J."/>
            <person name="Wang J."/>
            <person name="Xiang Z."/>
            <person name="Zhou Z."/>
        </authorList>
    </citation>
    <scope>NUCLEOTIDE SEQUENCE [LARGE SCALE GENOMIC DNA]</scope>
    <source>
        <strain evidence="4">CQ1 / CVCC 102059</strain>
    </source>
</reference>
<evidence type="ECO:0000313" key="4">
    <source>
        <dbReference type="Proteomes" id="UP000016927"/>
    </source>
</evidence>
<proteinExistence type="predicted"/>
<keyword evidence="1" id="KW-0175">Coiled coil</keyword>
<dbReference type="AlphaFoldDB" id="R0KNA8"/>
<organism evidence="3 4">
    <name type="scientific">Nosema bombycis (strain CQ1 / CVCC 102059)</name>
    <name type="common">Microsporidian parasite</name>
    <name type="synonym">Pebrine of silkworm</name>
    <dbReference type="NCBI Taxonomy" id="578461"/>
    <lineage>
        <taxon>Eukaryota</taxon>
        <taxon>Fungi</taxon>
        <taxon>Fungi incertae sedis</taxon>
        <taxon>Microsporidia</taxon>
        <taxon>Nosematidae</taxon>
        <taxon>Nosema</taxon>
    </lineage>
</organism>